<accession>A0ABY4W0C2</accession>
<evidence type="ECO:0000256" key="7">
    <source>
        <dbReference type="ARBA" id="ARBA00023136"/>
    </source>
</evidence>
<feature type="transmembrane region" description="Helical" evidence="8">
    <location>
        <begin position="250"/>
        <end position="278"/>
    </location>
</feature>
<evidence type="ECO:0000256" key="6">
    <source>
        <dbReference type="ARBA" id="ARBA00022989"/>
    </source>
</evidence>
<dbReference type="InterPro" id="IPR037294">
    <property type="entry name" value="ABC_BtuC-like"/>
</dbReference>
<comment type="similarity">
    <text evidence="2">Belongs to the binding-protein-dependent transport system permease family. FecCD subfamily.</text>
</comment>
<dbReference type="Gene3D" id="1.10.3470.10">
    <property type="entry name" value="ABC transporter involved in vitamin B12 uptake, BtuC"/>
    <property type="match status" value="1"/>
</dbReference>
<feature type="transmembrane region" description="Helical" evidence="8">
    <location>
        <begin position="201"/>
        <end position="221"/>
    </location>
</feature>
<feature type="transmembrane region" description="Helical" evidence="8">
    <location>
        <begin position="125"/>
        <end position="146"/>
    </location>
</feature>
<name>A0ABY4W0C2_9PROT</name>
<evidence type="ECO:0000256" key="8">
    <source>
        <dbReference type="SAM" id="Phobius"/>
    </source>
</evidence>
<dbReference type="RefSeq" id="WP_251932264.1">
    <property type="nucleotide sequence ID" value="NZ_CP098747.1"/>
</dbReference>
<evidence type="ECO:0000256" key="2">
    <source>
        <dbReference type="ARBA" id="ARBA00007935"/>
    </source>
</evidence>
<protein>
    <submittedName>
        <fullName evidence="9">Iron ABC transporter permease</fullName>
    </submittedName>
</protein>
<organism evidence="9 10">
    <name type="scientific">Sneathiella marina</name>
    <dbReference type="NCBI Taxonomy" id="2950108"/>
    <lineage>
        <taxon>Bacteria</taxon>
        <taxon>Pseudomonadati</taxon>
        <taxon>Pseudomonadota</taxon>
        <taxon>Alphaproteobacteria</taxon>
        <taxon>Sneathiellales</taxon>
        <taxon>Sneathiellaceae</taxon>
        <taxon>Sneathiella</taxon>
    </lineage>
</organism>
<feature type="transmembrane region" description="Helical" evidence="8">
    <location>
        <begin position="290"/>
        <end position="309"/>
    </location>
</feature>
<evidence type="ECO:0000313" key="10">
    <source>
        <dbReference type="Proteomes" id="UP001056291"/>
    </source>
</evidence>
<feature type="transmembrane region" description="Helical" evidence="8">
    <location>
        <begin position="65"/>
        <end position="87"/>
    </location>
</feature>
<comment type="subcellular location">
    <subcellularLocation>
        <location evidence="1">Cell membrane</location>
        <topology evidence="1">Multi-pass membrane protein</topology>
    </subcellularLocation>
</comment>
<keyword evidence="4" id="KW-1003">Cell membrane</keyword>
<dbReference type="EMBL" id="CP098747">
    <property type="protein sequence ID" value="USG59543.1"/>
    <property type="molecule type" value="Genomic_DNA"/>
</dbReference>
<dbReference type="SUPFAM" id="SSF81345">
    <property type="entry name" value="ABC transporter involved in vitamin B12 uptake, BtuC"/>
    <property type="match status" value="1"/>
</dbReference>
<sequence length="347" mass="36343">MNLLTKQVTVSLPFFRLKFPALLILSFLLLLALVLASSIGAVSIPLSKLITSDLTSQQQAVLFSIRLPRVLLAVIVGIALAVSGAALQGLFRNPLADPGLIGISTSSALAVAIVIVFAGPLTGLLGLYSLSIAAFLGATIACLVIFRFAKLTGKFSVTYLLLTGIALNALCAAGVGFLTFLSNDEQLRTLTFWTMGSLGGALWPSVIVASTIVLPASFILIRSARELNLLLLGENEARYLGVDEEKLKRLIIIATALTVGAGIAVSGIIGFVGLVVPHLVRLLLGPDHRLLIPASGILGAALLLVADTLARTIVAPAEMPVGILTSLIGGPFFLWLLVKQYSGRFGL</sequence>
<dbReference type="Proteomes" id="UP001056291">
    <property type="component" value="Chromosome"/>
</dbReference>
<keyword evidence="3" id="KW-0813">Transport</keyword>
<dbReference type="InterPro" id="IPR000522">
    <property type="entry name" value="ABC_transptr_permease_BtuC"/>
</dbReference>
<feature type="transmembrane region" description="Helical" evidence="8">
    <location>
        <begin position="99"/>
        <end position="119"/>
    </location>
</feature>
<evidence type="ECO:0000256" key="5">
    <source>
        <dbReference type="ARBA" id="ARBA00022692"/>
    </source>
</evidence>
<feature type="transmembrane region" description="Helical" evidence="8">
    <location>
        <begin position="158"/>
        <end position="181"/>
    </location>
</feature>
<keyword evidence="6 8" id="KW-1133">Transmembrane helix</keyword>
<evidence type="ECO:0000256" key="4">
    <source>
        <dbReference type="ARBA" id="ARBA00022475"/>
    </source>
</evidence>
<gene>
    <name evidence="9" type="ORF">NBZ79_10115</name>
</gene>
<feature type="transmembrane region" description="Helical" evidence="8">
    <location>
        <begin position="321"/>
        <end position="338"/>
    </location>
</feature>
<evidence type="ECO:0000313" key="9">
    <source>
        <dbReference type="EMBL" id="USG59543.1"/>
    </source>
</evidence>
<evidence type="ECO:0000256" key="1">
    <source>
        <dbReference type="ARBA" id="ARBA00004651"/>
    </source>
</evidence>
<dbReference type="PANTHER" id="PTHR30472">
    <property type="entry name" value="FERRIC ENTEROBACTIN TRANSPORT SYSTEM PERMEASE PROTEIN"/>
    <property type="match status" value="1"/>
</dbReference>
<keyword evidence="5 8" id="KW-0812">Transmembrane</keyword>
<keyword evidence="10" id="KW-1185">Reference proteome</keyword>
<dbReference type="Pfam" id="PF01032">
    <property type="entry name" value="FecCD"/>
    <property type="match status" value="1"/>
</dbReference>
<keyword evidence="7 8" id="KW-0472">Membrane</keyword>
<evidence type="ECO:0000256" key="3">
    <source>
        <dbReference type="ARBA" id="ARBA00022448"/>
    </source>
</evidence>
<proteinExistence type="inferred from homology"/>
<dbReference type="PANTHER" id="PTHR30472:SF25">
    <property type="entry name" value="ABC TRANSPORTER PERMEASE PROTEIN MJ0876-RELATED"/>
    <property type="match status" value="1"/>
</dbReference>
<dbReference type="CDD" id="cd06550">
    <property type="entry name" value="TM_ABC_iron-siderophores_like"/>
    <property type="match status" value="1"/>
</dbReference>
<reference evidence="9" key="1">
    <citation type="submission" date="2022-06" db="EMBL/GenBank/DDBJ databases">
        <title>Sneathiella actinostolidae sp. nov., isolated from a sea anemonein the Western Pacific Ocean.</title>
        <authorList>
            <person name="Wei M.J."/>
        </authorList>
    </citation>
    <scope>NUCLEOTIDE SEQUENCE</scope>
    <source>
        <strain evidence="9">PHK-P5</strain>
    </source>
</reference>